<evidence type="ECO:0000256" key="3">
    <source>
        <dbReference type="ARBA" id="ARBA00022448"/>
    </source>
</evidence>
<dbReference type="GO" id="GO:0042626">
    <property type="term" value="F:ATPase-coupled transmembrane transporter activity"/>
    <property type="evidence" value="ECO:0007669"/>
    <property type="project" value="TreeGrafter"/>
</dbReference>
<dbReference type="EC" id="3.6.3.-" evidence="12"/>
<dbReference type="AlphaFoldDB" id="A0A380JN67"/>
<dbReference type="Gene3D" id="3.40.50.300">
    <property type="entry name" value="P-loop containing nucleotide triphosphate hydrolases"/>
    <property type="match status" value="2"/>
</dbReference>
<keyword evidence="12" id="KW-0378">Hydrolase</keyword>
<evidence type="ECO:0000256" key="7">
    <source>
        <dbReference type="ARBA" id="ARBA00022840"/>
    </source>
</evidence>
<accession>A0A380JN67</accession>
<keyword evidence="7 12" id="KW-0067">ATP-binding</keyword>
<dbReference type="CDD" id="cd03225">
    <property type="entry name" value="ABC_cobalt_CbiO_domain1"/>
    <property type="match status" value="1"/>
</dbReference>
<dbReference type="InterPro" id="IPR050095">
    <property type="entry name" value="ECF_ABC_transporter_ATP-bd"/>
</dbReference>
<evidence type="ECO:0000256" key="6">
    <source>
        <dbReference type="ARBA" id="ARBA00022741"/>
    </source>
</evidence>
<name>A0A380JN67_9STRE</name>
<dbReference type="GO" id="GO:0005524">
    <property type="term" value="F:ATP binding"/>
    <property type="evidence" value="ECO:0007669"/>
    <property type="project" value="UniProtKB-KW"/>
</dbReference>
<dbReference type="InterPro" id="IPR003439">
    <property type="entry name" value="ABC_transporter-like_ATP-bd"/>
</dbReference>
<comment type="subcellular location">
    <subcellularLocation>
        <location evidence="1">Cell membrane</location>
        <topology evidence="1">Peripheral membrane protein</topology>
    </subcellularLocation>
</comment>
<dbReference type="EMBL" id="UHFF01000002">
    <property type="protein sequence ID" value="SUN45115.1"/>
    <property type="molecule type" value="Genomic_DNA"/>
</dbReference>
<keyword evidence="9" id="KW-0472">Membrane</keyword>
<comment type="function">
    <text evidence="10">Probably part of an ABC transporter complex. Responsible for energy coupling to the transport system.</text>
</comment>
<gene>
    <name evidence="12" type="primary">ykoD</name>
    <name evidence="12" type="ORF">NCTC12092_00370</name>
</gene>
<dbReference type="InterPro" id="IPR003593">
    <property type="entry name" value="AAA+_ATPase"/>
</dbReference>
<dbReference type="PANTHER" id="PTHR43553:SF23">
    <property type="entry name" value="ABC TRANSPORTER ATP-BINDING COMPONENT"/>
    <property type="match status" value="1"/>
</dbReference>
<evidence type="ECO:0000256" key="9">
    <source>
        <dbReference type="ARBA" id="ARBA00023136"/>
    </source>
</evidence>
<evidence type="ECO:0000256" key="2">
    <source>
        <dbReference type="ARBA" id="ARBA00005417"/>
    </source>
</evidence>
<dbReference type="Proteomes" id="UP000254461">
    <property type="component" value="Unassembled WGS sequence"/>
</dbReference>
<evidence type="ECO:0000259" key="11">
    <source>
        <dbReference type="PROSITE" id="PS50893"/>
    </source>
</evidence>
<reference evidence="12 13" key="1">
    <citation type="submission" date="2018-06" db="EMBL/GenBank/DDBJ databases">
        <authorList>
            <consortium name="Pathogen Informatics"/>
            <person name="Doyle S."/>
        </authorList>
    </citation>
    <scope>NUCLEOTIDE SEQUENCE [LARGE SCALE GENOMIC DNA]</scope>
    <source>
        <strain evidence="12 13">NCTC12092</strain>
    </source>
</reference>
<keyword evidence="5" id="KW-0677">Repeat</keyword>
<dbReference type="InterPro" id="IPR017871">
    <property type="entry name" value="ABC_transporter-like_CS"/>
</dbReference>
<evidence type="ECO:0000256" key="5">
    <source>
        <dbReference type="ARBA" id="ARBA00022737"/>
    </source>
</evidence>
<keyword evidence="8" id="KW-1278">Translocase</keyword>
<feature type="domain" description="ABC transporter" evidence="11">
    <location>
        <begin position="280"/>
        <end position="476"/>
    </location>
</feature>
<dbReference type="InterPro" id="IPR015856">
    <property type="entry name" value="ABC_transpr_CbiO/EcfA_su"/>
</dbReference>
<comment type="similarity">
    <text evidence="2">Belongs to the ABC transporter superfamily.</text>
</comment>
<evidence type="ECO:0000256" key="10">
    <source>
        <dbReference type="ARBA" id="ARBA00025157"/>
    </source>
</evidence>
<dbReference type="SMART" id="SM00382">
    <property type="entry name" value="AAA"/>
    <property type="match status" value="2"/>
</dbReference>
<proteinExistence type="inferred from homology"/>
<evidence type="ECO:0000313" key="12">
    <source>
        <dbReference type="EMBL" id="SUN45115.1"/>
    </source>
</evidence>
<organism evidence="12 13">
    <name type="scientific">Streptococcus equi subsp. equi</name>
    <dbReference type="NCBI Taxonomy" id="148942"/>
    <lineage>
        <taxon>Bacteria</taxon>
        <taxon>Bacillati</taxon>
        <taxon>Bacillota</taxon>
        <taxon>Bacilli</taxon>
        <taxon>Lactobacillales</taxon>
        <taxon>Streptococcaceae</taxon>
        <taxon>Streptococcus</taxon>
    </lineage>
</organism>
<evidence type="ECO:0000256" key="4">
    <source>
        <dbReference type="ARBA" id="ARBA00022475"/>
    </source>
</evidence>
<sequence length="476" mass="52415">MDICDDSLHGSPVIKAKQLQFSYTNRRQTACELRDCQIEAGQFIVLCGQSGSGKSTFLKLLNGLIPDYFSGQLQGSLKVLSHQAGQASVEVLSRQVSSVFQNPASQFFYREVKHELVFPCENQGLEPALILERLETLAADFDIKDLLEADMLKLSGGQKQRVAIAAAIMQGTAIMVFDEPTANLDHAGVAAVKAYLKQLKAAGKTIIVAEHRLHYLLDLADHFYYFSAGRLERVLSPKELLALPDQEREALGLRRCDLAAVTKALRAKTVFEHYDPKYALQIKQLEVRAGSRVLYHLNQLSFGAGQITGITGANGLGKSQLALYLAGIFEAKEAKISYLGVPLSAKERLSITSLVLQDVGLQLFAETVARELNLGHHRHQATDDLVNRLGLSQLLDKHPASLSGGEQQRVMIAASLLSDKEIFILDEPSSGLDLLQMQALVSLLKELKQQKKVVIVISHDEELLDQACDSIYQLSR</sequence>
<dbReference type="GO" id="GO:0016887">
    <property type="term" value="F:ATP hydrolysis activity"/>
    <property type="evidence" value="ECO:0007669"/>
    <property type="project" value="InterPro"/>
</dbReference>
<feature type="domain" description="ABC transporter" evidence="11">
    <location>
        <begin position="14"/>
        <end position="253"/>
    </location>
</feature>
<protein>
    <submittedName>
        <fullName evidence="12">ABC transporter ATP-binding protein</fullName>
        <ecNumber evidence="12">3.6.3.-</ecNumber>
    </submittedName>
</protein>
<dbReference type="PANTHER" id="PTHR43553">
    <property type="entry name" value="HEAVY METAL TRANSPORTER"/>
    <property type="match status" value="1"/>
</dbReference>
<evidence type="ECO:0000256" key="1">
    <source>
        <dbReference type="ARBA" id="ARBA00004202"/>
    </source>
</evidence>
<dbReference type="SUPFAM" id="SSF52540">
    <property type="entry name" value="P-loop containing nucleoside triphosphate hydrolases"/>
    <property type="match status" value="2"/>
</dbReference>
<dbReference type="PROSITE" id="PS00211">
    <property type="entry name" value="ABC_TRANSPORTER_1"/>
    <property type="match status" value="2"/>
</dbReference>
<dbReference type="InterPro" id="IPR027417">
    <property type="entry name" value="P-loop_NTPase"/>
</dbReference>
<dbReference type="Pfam" id="PF00005">
    <property type="entry name" value="ABC_tran"/>
    <property type="match status" value="2"/>
</dbReference>
<dbReference type="GO" id="GO:0043190">
    <property type="term" value="C:ATP-binding cassette (ABC) transporter complex"/>
    <property type="evidence" value="ECO:0007669"/>
    <property type="project" value="TreeGrafter"/>
</dbReference>
<keyword evidence="4" id="KW-1003">Cell membrane</keyword>
<evidence type="ECO:0000256" key="8">
    <source>
        <dbReference type="ARBA" id="ARBA00022967"/>
    </source>
</evidence>
<keyword evidence="6" id="KW-0547">Nucleotide-binding</keyword>
<keyword evidence="3" id="KW-0813">Transport</keyword>
<evidence type="ECO:0000313" key="13">
    <source>
        <dbReference type="Proteomes" id="UP000254461"/>
    </source>
</evidence>
<dbReference type="PROSITE" id="PS50893">
    <property type="entry name" value="ABC_TRANSPORTER_2"/>
    <property type="match status" value="2"/>
</dbReference>